<keyword evidence="5 10" id="KW-0067">ATP-binding</keyword>
<dbReference type="GO" id="GO:0008766">
    <property type="term" value="F:UDP-N-acetylmuramoylalanyl-D-glutamyl-2,6-diaminopimelate-D-alanyl-D-alanine ligase activity"/>
    <property type="evidence" value="ECO:0007669"/>
    <property type="project" value="RHEA"/>
</dbReference>
<feature type="domain" description="Mur ligase C-terminal" evidence="13">
    <location>
        <begin position="325"/>
        <end position="447"/>
    </location>
</feature>
<comment type="function">
    <text evidence="10 11">Involved in cell wall formation. Catalyzes the final step in the synthesis of UDP-N-acetylmuramoyl-pentapeptide, the precursor of murein.</text>
</comment>
<dbReference type="RefSeq" id="WP_114001805.1">
    <property type="nucleotide sequence ID" value="NZ_PSQG01000005.1"/>
</dbReference>
<evidence type="ECO:0000256" key="5">
    <source>
        <dbReference type="ARBA" id="ARBA00022840"/>
    </source>
</evidence>
<dbReference type="GO" id="GO:0005524">
    <property type="term" value="F:ATP binding"/>
    <property type="evidence" value="ECO:0007669"/>
    <property type="project" value="UniProtKB-UniRule"/>
</dbReference>
<evidence type="ECO:0000259" key="14">
    <source>
        <dbReference type="Pfam" id="PF08245"/>
    </source>
</evidence>
<dbReference type="GO" id="GO:0051301">
    <property type="term" value="P:cell division"/>
    <property type="evidence" value="ECO:0007669"/>
    <property type="project" value="UniProtKB-KW"/>
</dbReference>
<dbReference type="InterPro" id="IPR035911">
    <property type="entry name" value="MurE/MurF_N"/>
</dbReference>
<evidence type="ECO:0000256" key="9">
    <source>
        <dbReference type="ARBA" id="ARBA00023316"/>
    </source>
</evidence>
<evidence type="ECO:0000256" key="1">
    <source>
        <dbReference type="ARBA" id="ARBA00022490"/>
    </source>
</evidence>
<dbReference type="InterPro" id="IPR036565">
    <property type="entry name" value="Mur-like_cat_sf"/>
</dbReference>
<keyword evidence="7 10" id="KW-0573">Peptidoglycan synthesis</keyword>
<keyword evidence="4 10" id="KW-0547">Nucleotide-binding</keyword>
<dbReference type="EMBL" id="PSQG01000005">
    <property type="protein sequence ID" value="RCH45204.1"/>
    <property type="molecule type" value="Genomic_DNA"/>
</dbReference>
<evidence type="ECO:0000259" key="13">
    <source>
        <dbReference type="Pfam" id="PF02875"/>
    </source>
</evidence>
<evidence type="ECO:0000256" key="6">
    <source>
        <dbReference type="ARBA" id="ARBA00022960"/>
    </source>
</evidence>
<accession>A0A367G5A2</accession>
<dbReference type="InterPro" id="IPR000713">
    <property type="entry name" value="Mur_ligase_N"/>
</dbReference>
<dbReference type="PANTHER" id="PTHR43024">
    <property type="entry name" value="UDP-N-ACETYLMURAMOYL-TRIPEPTIDE--D-ALANYL-D-ALANINE LIGASE"/>
    <property type="match status" value="1"/>
</dbReference>
<dbReference type="PANTHER" id="PTHR43024:SF1">
    <property type="entry name" value="UDP-N-ACETYLMURAMOYL-TRIPEPTIDE--D-ALANYL-D-ALANINE LIGASE"/>
    <property type="match status" value="1"/>
</dbReference>
<dbReference type="GO" id="GO:0071555">
    <property type="term" value="P:cell wall organization"/>
    <property type="evidence" value="ECO:0007669"/>
    <property type="project" value="UniProtKB-KW"/>
</dbReference>
<dbReference type="Gene3D" id="3.90.190.20">
    <property type="entry name" value="Mur ligase, C-terminal domain"/>
    <property type="match status" value="1"/>
</dbReference>
<evidence type="ECO:0000259" key="12">
    <source>
        <dbReference type="Pfam" id="PF01225"/>
    </source>
</evidence>
<dbReference type="InterPro" id="IPR036615">
    <property type="entry name" value="Mur_ligase_C_dom_sf"/>
</dbReference>
<reference evidence="15 16" key="1">
    <citation type="submission" date="2018-02" db="EMBL/GenBank/DDBJ databases">
        <title>Complete genome sequencing of Faecalibacterium prausnitzii strains isolated from the human gut.</title>
        <authorList>
            <person name="Fitzgerald B.C."/>
            <person name="Shkoporov A.N."/>
            <person name="Ross P.R."/>
            <person name="Hill C."/>
        </authorList>
    </citation>
    <scope>NUCLEOTIDE SEQUENCE [LARGE SCALE GENOMIC DNA]</scope>
    <source>
        <strain evidence="15 16">APC942/31-1</strain>
    </source>
</reference>
<proteinExistence type="inferred from homology"/>
<evidence type="ECO:0000313" key="15">
    <source>
        <dbReference type="EMBL" id="RCH45204.1"/>
    </source>
</evidence>
<dbReference type="Pfam" id="PF01225">
    <property type="entry name" value="Mur_ligase"/>
    <property type="match status" value="1"/>
</dbReference>
<keyword evidence="2 10" id="KW-0436">Ligase</keyword>
<keyword evidence="3 10" id="KW-0132">Cell division</keyword>
<dbReference type="EC" id="6.3.2.10" evidence="10 11"/>
<gene>
    <name evidence="10" type="primary">murF</name>
    <name evidence="15" type="ORF">C4886_04660</name>
</gene>
<dbReference type="SUPFAM" id="SSF53623">
    <property type="entry name" value="MurD-like peptide ligases, catalytic domain"/>
    <property type="match status" value="1"/>
</dbReference>
<dbReference type="GO" id="GO:0005737">
    <property type="term" value="C:cytoplasm"/>
    <property type="evidence" value="ECO:0007669"/>
    <property type="project" value="UniProtKB-SubCell"/>
</dbReference>
<dbReference type="Proteomes" id="UP000253208">
    <property type="component" value="Unassembled WGS sequence"/>
</dbReference>
<evidence type="ECO:0000256" key="10">
    <source>
        <dbReference type="HAMAP-Rule" id="MF_02019"/>
    </source>
</evidence>
<name>A0A367G5A2_9FIRM</name>
<comment type="subcellular location">
    <subcellularLocation>
        <location evidence="10 11">Cytoplasm</location>
    </subcellularLocation>
</comment>
<comment type="caution">
    <text evidence="15">The sequence shown here is derived from an EMBL/GenBank/DDBJ whole genome shotgun (WGS) entry which is preliminary data.</text>
</comment>
<feature type="domain" description="Mur ligase central" evidence="14">
    <location>
        <begin position="110"/>
        <end position="302"/>
    </location>
</feature>
<comment type="pathway">
    <text evidence="10 11">Cell wall biogenesis; peptidoglycan biosynthesis.</text>
</comment>
<keyword evidence="8 10" id="KW-0131">Cell cycle</keyword>
<dbReference type="Gene3D" id="3.40.1390.10">
    <property type="entry name" value="MurE/MurF, N-terminal domain"/>
    <property type="match status" value="1"/>
</dbReference>
<dbReference type="SUPFAM" id="SSF53244">
    <property type="entry name" value="MurD-like peptide ligases, peptide-binding domain"/>
    <property type="match status" value="1"/>
</dbReference>
<comment type="catalytic activity">
    <reaction evidence="10 11">
        <text>D-alanyl-D-alanine + UDP-N-acetyl-alpha-D-muramoyl-L-alanyl-gamma-D-glutamyl-meso-2,6-diaminopimelate + ATP = UDP-N-acetyl-alpha-D-muramoyl-L-alanyl-gamma-D-glutamyl-meso-2,6-diaminopimeloyl-D-alanyl-D-alanine + ADP + phosphate + H(+)</text>
        <dbReference type="Rhea" id="RHEA:28374"/>
        <dbReference type="ChEBI" id="CHEBI:15378"/>
        <dbReference type="ChEBI" id="CHEBI:30616"/>
        <dbReference type="ChEBI" id="CHEBI:43474"/>
        <dbReference type="ChEBI" id="CHEBI:57822"/>
        <dbReference type="ChEBI" id="CHEBI:61386"/>
        <dbReference type="ChEBI" id="CHEBI:83905"/>
        <dbReference type="ChEBI" id="CHEBI:456216"/>
        <dbReference type="EC" id="6.3.2.10"/>
    </reaction>
</comment>
<dbReference type="Gene3D" id="3.40.1190.10">
    <property type="entry name" value="Mur-like, catalytic domain"/>
    <property type="match status" value="1"/>
</dbReference>
<dbReference type="InterPro" id="IPR005863">
    <property type="entry name" value="UDP-N-AcMur_synth"/>
</dbReference>
<dbReference type="Pfam" id="PF02875">
    <property type="entry name" value="Mur_ligase_C"/>
    <property type="match status" value="1"/>
</dbReference>
<sequence length="462" mass="50333">MKNLTLENITKVCNGIYHGPQEKLQEEVTAITTDSRKVEKGGLFVPVVGERVDAHRFIPQVMEAGALATLSERTLEGADHPYIQVGSSLQAVKDIAEFYLEQLDIPVVGITGSVGKTSTKEVIASVLKEKYRTLKTQGNFNNELGLPLTVFRLRDEDEIAVLEMGISDFGEMTRLAKIAKPDTCVITNIGTCHLENLGDRDGVLKAKTEIFQYVKRNIVLNGDDDKLSTVKEYNGMQPVFFGNGENASVTCENVESRGLKGMSCDICLKGKMAENGELQTFHVDIPMPGRHMVSNALAAAAVGRLYGLNAAQIKNGIESLEPVSGRFNMIETDKFMIVDDCYNANPMSMKASLDVLQDGLGRKVAILGDMGELGTDEAALHEGVGVHAGQCRIDACICVGPLAAHIAEKASQTNPDLTVIREKDLESLLKNLNTYVKPGDTILVKASHFMKFENVVKALQEM</sequence>
<dbReference type="InterPro" id="IPR051046">
    <property type="entry name" value="MurCDEF_CellWall_CoF430Synth"/>
</dbReference>
<keyword evidence="6 10" id="KW-0133">Cell shape</keyword>
<evidence type="ECO:0000256" key="11">
    <source>
        <dbReference type="RuleBase" id="RU004136"/>
    </source>
</evidence>
<dbReference type="GO" id="GO:0047480">
    <property type="term" value="F:UDP-N-acetylmuramoyl-tripeptide-D-alanyl-D-alanine ligase activity"/>
    <property type="evidence" value="ECO:0007669"/>
    <property type="project" value="UniProtKB-UniRule"/>
</dbReference>
<dbReference type="Pfam" id="PF08245">
    <property type="entry name" value="Mur_ligase_M"/>
    <property type="match status" value="1"/>
</dbReference>
<comment type="similarity">
    <text evidence="10">Belongs to the MurCDEF family. MurF subfamily.</text>
</comment>
<evidence type="ECO:0000256" key="2">
    <source>
        <dbReference type="ARBA" id="ARBA00022598"/>
    </source>
</evidence>
<evidence type="ECO:0000313" key="16">
    <source>
        <dbReference type="Proteomes" id="UP000253208"/>
    </source>
</evidence>
<dbReference type="AlphaFoldDB" id="A0A367G5A2"/>
<dbReference type="InterPro" id="IPR004101">
    <property type="entry name" value="Mur_ligase_C"/>
</dbReference>
<organism evidence="15 16">
    <name type="scientific">Blautia obeum</name>
    <dbReference type="NCBI Taxonomy" id="40520"/>
    <lineage>
        <taxon>Bacteria</taxon>
        <taxon>Bacillati</taxon>
        <taxon>Bacillota</taxon>
        <taxon>Clostridia</taxon>
        <taxon>Lachnospirales</taxon>
        <taxon>Lachnospiraceae</taxon>
        <taxon>Blautia</taxon>
    </lineage>
</organism>
<feature type="binding site" evidence="10">
    <location>
        <begin position="112"/>
        <end position="118"/>
    </location>
    <ligand>
        <name>ATP</name>
        <dbReference type="ChEBI" id="CHEBI:30616"/>
    </ligand>
</feature>
<dbReference type="HAMAP" id="MF_02019">
    <property type="entry name" value="MurF"/>
    <property type="match status" value="1"/>
</dbReference>
<evidence type="ECO:0000256" key="4">
    <source>
        <dbReference type="ARBA" id="ARBA00022741"/>
    </source>
</evidence>
<keyword evidence="1 10" id="KW-0963">Cytoplasm</keyword>
<dbReference type="GO" id="GO:0009252">
    <property type="term" value="P:peptidoglycan biosynthetic process"/>
    <property type="evidence" value="ECO:0007669"/>
    <property type="project" value="UniProtKB-UniRule"/>
</dbReference>
<dbReference type="NCBIfam" id="TIGR01143">
    <property type="entry name" value="murF"/>
    <property type="match status" value="1"/>
</dbReference>
<evidence type="ECO:0000256" key="7">
    <source>
        <dbReference type="ARBA" id="ARBA00022984"/>
    </source>
</evidence>
<feature type="domain" description="Mur ligase N-terminal catalytic" evidence="12">
    <location>
        <begin position="27"/>
        <end position="97"/>
    </location>
</feature>
<evidence type="ECO:0000256" key="8">
    <source>
        <dbReference type="ARBA" id="ARBA00023306"/>
    </source>
</evidence>
<protein>
    <recommendedName>
        <fullName evidence="10 11">UDP-N-acetylmuramoyl-tripeptide--D-alanyl-D-alanine ligase</fullName>
        <ecNumber evidence="10 11">6.3.2.10</ecNumber>
    </recommendedName>
    <alternativeName>
        <fullName evidence="10">D-alanyl-D-alanine-adding enzyme</fullName>
    </alternativeName>
</protein>
<dbReference type="UniPathway" id="UPA00219"/>
<evidence type="ECO:0000256" key="3">
    <source>
        <dbReference type="ARBA" id="ARBA00022618"/>
    </source>
</evidence>
<dbReference type="SUPFAM" id="SSF63418">
    <property type="entry name" value="MurE/MurF N-terminal domain"/>
    <property type="match status" value="1"/>
</dbReference>
<dbReference type="InterPro" id="IPR013221">
    <property type="entry name" value="Mur_ligase_cen"/>
</dbReference>
<dbReference type="GO" id="GO:0008360">
    <property type="term" value="P:regulation of cell shape"/>
    <property type="evidence" value="ECO:0007669"/>
    <property type="project" value="UniProtKB-KW"/>
</dbReference>
<keyword evidence="9 10" id="KW-0961">Cell wall biogenesis/degradation</keyword>